<comment type="caution">
    <text evidence="1">The sequence shown here is derived from an EMBL/GenBank/DDBJ whole genome shotgun (WGS) entry which is preliminary data.</text>
</comment>
<gene>
    <name evidence="1" type="ORF">MENTE1834_LOCUS45548</name>
</gene>
<proteinExistence type="predicted"/>
<reference evidence="1" key="1">
    <citation type="submission" date="2023-11" db="EMBL/GenBank/DDBJ databases">
        <authorList>
            <person name="Poullet M."/>
        </authorList>
    </citation>
    <scope>NUCLEOTIDE SEQUENCE</scope>
    <source>
        <strain evidence="1">E1834</strain>
    </source>
</reference>
<evidence type="ECO:0000313" key="2">
    <source>
        <dbReference type="Proteomes" id="UP001497535"/>
    </source>
</evidence>
<keyword evidence="2" id="KW-1185">Reference proteome</keyword>
<protein>
    <submittedName>
        <fullName evidence="1">Uncharacterized protein</fullName>
    </submittedName>
</protein>
<name>A0ACB1B3L0_MELEN</name>
<evidence type="ECO:0000313" key="1">
    <source>
        <dbReference type="EMBL" id="CAK5115234.1"/>
    </source>
</evidence>
<dbReference type="Proteomes" id="UP001497535">
    <property type="component" value="Unassembled WGS sequence"/>
</dbReference>
<accession>A0ACB1B3L0</accession>
<dbReference type="EMBL" id="CAVMJV010000153">
    <property type="protein sequence ID" value="CAK5115234.1"/>
    <property type="molecule type" value="Genomic_DNA"/>
</dbReference>
<organism evidence="1 2">
    <name type="scientific">Meloidogyne enterolobii</name>
    <name type="common">Root-knot nematode worm</name>
    <name type="synonym">Meloidogyne mayaguensis</name>
    <dbReference type="NCBI Taxonomy" id="390850"/>
    <lineage>
        <taxon>Eukaryota</taxon>
        <taxon>Metazoa</taxon>
        <taxon>Ecdysozoa</taxon>
        <taxon>Nematoda</taxon>
        <taxon>Chromadorea</taxon>
        <taxon>Rhabditida</taxon>
        <taxon>Tylenchina</taxon>
        <taxon>Tylenchomorpha</taxon>
        <taxon>Tylenchoidea</taxon>
        <taxon>Meloidogynidae</taxon>
        <taxon>Meloidogyninae</taxon>
        <taxon>Meloidogyne</taxon>
    </lineage>
</organism>
<sequence>MGNRINKGCGKCDSTTCKDCIGNLCNGGDKFTYYCLDKDGRSLKECEKPECFISKGTNNYFNGSCEGYFY</sequence>